<reference evidence="3 4" key="1">
    <citation type="submission" date="2016-11" db="EMBL/GenBank/DDBJ databases">
        <title>The macronuclear genome of Stentor coeruleus: a giant cell with tiny introns.</title>
        <authorList>
            <person name="Slabodnick M."/>
            <person name="Ruby J.G."/>
            <person name="Reiff S.B."/>
            <person name="Swart E.C."/>
            <person name="Gosai S."/>
            <person name="Prabakaran S."/>
            <person name="Witkowska E."/>
            <person name="Larue G.E."/>
            <person name="Fisher S."/>
            <person name="Freeman R.M."/>
            <person name="Gunawardena J."/>
            <person name="Chu W."/>
            <person name="Stover N.A."/>
            <person name="Gregory B.D."/>
            <person name="Nowacki M."/>
            <person name="Derisi J."/>
            <person name="Roy S.W."/>
            <person name="Marshall W.F."/>
            <person name="Sood P."/>
        </authorList>
    </citation>
    <scope>NUCLEOTIDE SEQUENCE [LARGE SCALE GENOMIC DNA]</scope>
    <source>
        <strain evidence="3">WM001</strain>
    </source>
</reference>
<dbReference type="AlphaFoldDB" id="A0A1R2AL71"/>
<sequence length="451" mass="51115">MWALLGFLIFARAYQEILSIIPIDAYNTLSILNFSDSISINRNAFQDIGSFPLPIIEVLEESQYFTATLTSGIIEGAIPRILDFQIAAGKYVNLGQPGLTIFAKTDNWSAFTNKLNTLTGTYILPKFGPLPITDMLYWHTNDYLCVENLYKIANWLPCKNDGIASLFEQLLLSKYLSIRIEGHRIENNYSYSLVISSIRKDQISGTLSTCISSGIEIFESAIETYNTPVKIGKLTLSPVKSSTSPDFTSKRHIVDDERGFTADFFHILTNNLPESIHLTVYEYFPKPAIPLLSLTSHKIAHMFNFDHGWMLVLNIDIPPGETTIKIGLQKILLSFEEYPNDPQRGWEVPSMPIFYNDKIIQSNGLLMIIPEPDFSMPFNVICITGTVLAFFFTSIQSLQTWKDSVHWSNDSYETSILKAKKVMNILKNIFLVITLIILWILDRNGIIKMFG</sequence>
<keyword evidence="1" id="KW-1133">Transmembrane helix</keyword>
<evidence type="ECO:0000313" key="3">
    <source>
        <dbReference type="EMBL" id="OMJ65262.1"/>
    </source>
</evidence>
<gene>
    <name evidence="3" type="ORF">SteCoe_38666</name>
</gene>
<proteinExistence type="predicted"/>
<accession>A0A1R2AL71</accession>
<dbReference type="PANTHER" id="PTHR12959">
    <property type="entry name" value="GPI TRANSAMIDASE COMPONENT PIG-T-RELATED"/>
    <property type="match status" value="1"/>
</dbReference>
<feature type="transmembrane region" description="Helical" evidence="1">
    <location>
        <begin position="374"/>
        <end position="392"/>
    </location>
</feature>
<keyword evidence="2" id="KW-0732">Signal</keyword>
<dbReference type="EMBL" id="MPUH01002285">
    <property type="protein sequence ID" value="OMJ65262.1"/>
    <property type="molecule type" value="Genomic_DNA"/>
</dbReference>
<organism evidence="3 4">
    <name type="scientific">Stentor coeruleus</name>
    <dbReference type="NCBI Taxonomy" id="5963"/>
    <lineage>
        <taxon>Eukaryota</taxon>
        <taxon>Sar</taxon>
        <taxon>Alveolata</taxon>
        <taxon>Ciliophora</taxon>
        <taxon>Postciliodesmatophora</taxon>
        <taxon>Heterotrichea</taxon>
        <taxon>Heterotrichida</taxon>
        <taxon>Stentoridae</taxon>
        <taxon>Stentor</taxon>
    </lineage>
</organism>
<evidence type="ECO:0000256" key="2">
    <source>
        <dbReference type="SAM" id="SignalP"/>
    </source>
</evidence>
<feature type="signal peptide" evidence="2">
    <location>
        <begin position="1"/>
        <end position="19"/>
    </location>
</feature>
<evidence type="ECO:0000256" key="1">
    <source>
        <dbReference type="SAM" id="Phobius"/>
    </source>
</evidence>
<dbReference type="GO" id="GO:0042765">
    <property type="term" value="C:GPI-anchor transamidase complex"/>
    <property type="evidence" value="ECO:0007669"/>
    <property type="project" value="InterPro"/>
</dbReference>
<keyword evidence="1" id="KW-0812">Transmembrane</keyword>
<dbReference type="Pfam" id="PF04113">
    <property type="entry name" value="Gpi16"/>
    <property type="match status" value="1"/>
</dbReference>
<dbReference type="Proteomes" id="UP000187209">
    <property type="component" value="Unassembled WGS sequence"/>
</dbReference>
<dbReference type="GO" id="GO:0016255">
    <property type="term" value="P:attachment of GPI anchor to protein"/>
    <property type="evidence" value="ECO:0007669"/>
    <property type="project" value="InterPro"/>
</dbReference>
<evidence type="ECO:0000313" key="4">
    <source>
        <dbReference type="Proteomes" id="UP000187209"/>
    </source>
</evidence>
<comment type="caution">
    <text evidence="3">The sequence shown here is derived from an EMBL/GenBank/DDBJ whole genome shotgun (WGS) entry which is preliminary data.</text>
</comment>
<dbReference type="OrthoDB" id="289110at2759"/>
<feature type="chain" id="PRO_5010294475" description="GPI transamidase component PIG-T" evidence="2">
    <location>
        <begin position="20"/>
        <end position="451"/>
    </location>
</feature>
<name>A0A1R2AL71_9CILI</name>
<evidence type="ECO:0008006" key="5">
    <source>
        <dbReference type="Google" id="ProtNLM"/>
    </source>
</evidence>
<keyword evidence="1" id="KW-0472">Membrane</keyword>
<feature type="transmembrane region" description="Helical" evidence="1">
    <location>
        <begin position="425"/>
        <end position="441"/>
    </location>
</feature>
<protein>
    <recommendedName>
        <fullName evidence="5">GPI transamidase component PIG-T</fullName>
    </recommendedName>
</protein>
<dbReference type="InterPro" id="IPR007245">
    <property type="entry name" value="PIG-T"/>
</dbReference>
<keyword evidence="4" id="KW-1185">Reference proteome</keyword>
<dbReference type="PANTHER" id="PTHR12959:SF11">
    <property type="entry name" value="GPI TRANSAMIDASE COMPONENT PIG-T"/>
    <property type="match status" value="1"/>
</dbReference>